<evidence type="ECO:0000313" key="2">
    <source>
        <dbReference type="EMBL" id="MBX46005.1"/>
    </source>
</evidence>
<proteinExistence type="predicted"/>
<feature type="region of interest" description="Disordered" evidence="1">
    <location>
        <begin position="1"/>
        <end position="34"/>
    </location>
</feature>
<accession>A0A2P2NU39</accession>
<evidence type="ECO:0000256" key="1">
    <source>
        <dbReference type="SAM" id="MobiDB-lite"/>
    </source>
</evidence>
<name>A0A2P2NU39_RHIMU</name>
<dbReference type="AlphaFoldDB" id="A0A2P2NU39"/>
<reference evidence="2" key="1">
    <citation type="submission" date="2018-02" db="EMBL/GenBank/DDBJ databases">
        <title>Rhizophora mucronata_Transcriptome.</title>
        <authorList>
            <person name="Meera S.P."/>
            <person name="Sreeshan A."/>
            <person name="Augustine A."/>
        </authorList>
    </citation>
    <scope>NUCLEOTIDE SEQUENCE</scope>
    <source>
        <tissue evidence="2">Leaf</tissue>
    </source>
</reference>
<sequence length="34" mass="3753">MQTRSRPSRTNLGSFPSHLSTTVVNVQPKSLPQT</sequence>
<protein>
    <submittedName>
        <fullName evidence="2">Uncharacterized protein</fullName>
    </submittedName>
</protein>
<dbReference type="EMBL" id="GGEC01065521">
    <property type="protein sequence ID" value="MBX46005.1"/>
    <property type="molecule type" value="Transcribed_RNA"/>
</dbReference>
<organism evidence="2">
    <name type="scientific">Rhizophora mucronata</name>
    <name type="common">Asiatic mangrove</name>
    <dbReference type="NCBI Taxonomy" id="61149"/>
    <lineage>
        <taxon>Eukaryota</taxon>
        <taxon>Viridiplantae</taxon>
        <taxon>Streptophyta</taxon>
        <taxon>Embryophyta</taxon>
        <taxon>Tracheophyta</taxon>
        <taxon>Spermatophyta</taxon>
        <taxon>Magnoliopsida</taxon>
        <taxon>eudicotyledons</taxon>
        <taxon>Gunneridae</taxon>
        <taxon>Pentapetalae</taxon>
        <taxon>rosids</taxon>
        <taxon>fabids</taxon>
        <taxon>Malpighiales</taxon>
        <taxon>Rhizophoraceae</taxon>
        <taxon>Rhizophora</taxon>
    </lineage>
</organism>